<dbReference type="PANTHER" id="PTHR10996">
    <property type="entry name" value="2-HYDROXYACID DEHYDROGENASE-RELATED"/>
    <property type="match status" value="1"/>
</dbReference>
<dbReference type="GO" id="GO:0005829">
    <property type="term" value="C:cytosol"/>
    <property type="evidence" value="ECO:0007669"/>
    <property type="project" value="TreeGrafter"/>
</dbReference>
<organism evidence="6 7">
    <name type="scientific">Pelagibacterium lentulum</name>
    <dbReference type="NCBI Taxonomy" id="2029865"/>
    <lineage>
        <taxon>Bacteria</taxon>
        <taxon>Pseudomonadati</taxon>
        <taxon>Pseudomonadota</taxon>
        <taxon>Alphaproteobacteria</taxon>
        <taxon>Hyphomicrobiales</taxon>
        <taxon>Devosiaceae</taxon>
        <taxon>Pelagibacterium</taxon>
    </lineage>
</organism>
<proteinExistence type="inferred from homology"/>
<keyword evidence="1 3" id="KW-0560">Oxidoreductase</keyword>
<dbReference type="GO" id="GO:0030267">
    <property type="term" value="F:glyoxylate reductase (NADPH) activity"/>
    <property type="evidence" value="ECO:0007669"/>
    <property type="project" value="TreeGrafter"/>
</dbReference>
<dbReference type="PANTHER" id="PTHR10996:SF178">
    <property type="entry name" value="2-HYDROXYACID DEHYDROGENASE YGL185C-RELATED"/>
    <property type="match status" value="1"/>
</dbReference>
<keyword evidence="2" id="KW-0520">NAD</keyword>
<dbReference type="Pfam" id="PF02826">
    <property type="entry name" value="2-Hacid_dh_C"/>
    <property type="match status" value="1"/>
</dbReference>
<name>A0A916R9Q6_9HYPH</name>
<dbReference type="RefSeq" id="WP_127073402.1">
    <property type="nucleotide sequence ID" value="NZ_BMKB01000001.1"/>
</dbReference>
<sequence length="336" mass="36729">MRKPRLTLAMAADRTLHVLPPPLIARLAKSCDILDPTPIEDFSTPEARQSLATTEILLTGWGCPHIDTNVLADAPNLALIAHAAGTVKYFLVPEVYERGIVVTHAAAANAIPVAEYTLAAIIFSNKNIFRLRDLYRRDRTRASSYREMDAPIGNFDRTIGIVGASRIGRLVVDLLTPFDYDILLYDPYVPPTDPILEKVRLATLDDLMAQSDVVSIHAPSLSSTRHMIGKPELARMKTGATLINTARGALVDETALLDQLRTGRINAVIDVTDPEIPAPSSDFFTLPNVFLTPHAAGAVGTERQRLGLLAVEEIERFVAGQPLRHAIIPEALERLA</sequence>
<protein>
    <submittedName>
        <fullName evidence="6">2-hydroxyacid dehydrogenase</fullName>
    </submittedName>
</protein>
<evidence type="ECO:0000256" key="3">
    <source>
        <dbReference type="RuleBase" id="RU003719"/>
    </source>
</evidence>
<comment type="similarity">
    <text evidence="3">Belongs to the D-isomer specific 2-hydroxyacid dehydrogenase family.</text>
</comment>
<dbReference type="InterPro" id="IPR006139">
    <property type="entry name" value="D-isomer_2_OHA_DH_cat_dom"/>
</dbReference>
<comment type="caution">
    <text evidence="6">The sequence shown here is derived from an EMBL/GenBank/DDBJ whole genome shotgun (WGS) entry which is preliminary data.</text>
</comment>
<reference evidence="6 7" key="1">
    <citation type="journal article" date="2014" name="Int. J. Syst. Evol. Microbiol.">
        <title>Complete genome sequence of Corynebacterium casei LMG S-19264T (=DSM 44701T), isolated from a smear-ripened cheese.</title>
        <authorList>
            <consortium name="US DOE Joint Genome Institute (JGI-PGF)"/>
            <person name="Walter F."/>
            <person name="Albersmeier A."/>
            <person name="Kalinowski J."/>
            <person name="Ruckert C."/>
        </authorList>
    </citation>
    <scope>NUCLEOTIDE SEQUENCE [LARGE SCALE GENOMIC DNA]</scope>
    <source>
        <strain evidence="6 7">CGMCC 1.15896</strain>
    </source>
</reference>
<evidence type="ECO:0000259" key="4">
    <source>
        <dbReference type="Pfam" id="PF00389"/>
    </source>
</evidence>
<gene>
    <name evidence="6" type="ORF">GCM10011499_05660</name>
</gene>
<evidence type="ECO:0000313" key="6">
    <source>
        <dbReference type="EMBL" id="GGA39097.1"/>
    </source>
</evidence>
<dbReference type="SUPFAM" id="SSF52283">
    <property type="entry name" value="Formate/glycerate dehydrogenase catalytic domain-like"/>
    <property type="match status" value="1"/>
</dbReference>
<keyword evidence="7" id="KW-1185">Reference proteome</keyword>
<evidence type="ECO:0000313" key="7">
    <source>
        <dbReference type="Proteomes" id="UP000596977"/>
    </source>
</evidence>
<dbReference type="EMBL" id="BMKB01000001">
    <property type="protein sequence ID" value="GGA39097.1"/>
    <property type="molecule type" value="Genomic_DNA"/>
</dbReference>
<dbReference type="Pfam" id="PF00389">
    <property type="entry name" value="2-Hacid_dh"/>
    <property type="match status" value="1"/>
</dbReference>
<dbReference type="CDD" id="cd12167">
    <property type="entry name" value="2-Hacid_dh_8"/>
    <property type="match status" value="1"/>
</dbReference>
<evidence type="ECO:0000256" key="1">
    <source>
        <dbReference type="ARBA" id="ARBA00023002"/>
    </source>
</evidence>
<feature type="domain" description="D-isomer specific 2-hydroxyacid dehydrogenase NAD-binding" evidence="5">
    <location>
        <begin position="125"/>
        <end position="296"/>
    </location>
</feature>
<feature type="domain" description="D-isomer specific 2-hydroxyacid dehydrogenase catalytic" evidence="4">
    <location>
        <begin position="63"/>
        <end position="327"/>
    </location>
</feature>
<evidence type="ECO:0000256" key="2">
    <source>
        <dbReference type="ARBA" id="ARBA00023027"/>
    </source>
</evidence>
<evidence type="ECO:0000259" key="5">
    <source>
        <dbReference type="Pfam" id="PF02826"/>
    </source>
</evidence>
<dbReference type="InterPro" id="IPR050223">
    <property type="entry name" value="D-isomer_2-hydroxyacid_DH"/>
</dbReference>
<dbReference type="InterPro" id="IPR006140">
    <property type="entry name" value="D-isomer_DH_NAD-bd"/>
</dbReference>
<dbReference type="SUPFAM" id="SSF51735">
    <property type="entry name" value="NAD(P)-binding Rossmann-fold domains"/>
    <property type="match status" value="1"/>
</dbReference>
<accession>A0A916R9Q6</accession>
<dbReference type="OrthoDB" id="9793626at2"/>
<dbReference type="AlphaFoldDB" id="A0A916R9Q6"/>
<dbReference type="GO" id="GO:0051287">
    <property type="term" value="F:NAD binding"/>
    <property type="evidence" value="ECO:0007669"/>
    <property type="project" value="InterPro"/>
</dbReference>
<dbReference type="Gene3D" id="3.40.50.720">
    <property type="entry name" value="NAD(P)-binding Rossmann-like Domain"/>
    <property type="match status" value="2"/>
</dbReference>
<dbReference type="InterPro" id="IPR036291">
    <property type="entry name" value="NAD(P)-bd_dom_sf"/>
</dbReference>
<dbReference type="GO" id="GO:0016618">
    <property type="term" value="F:hydroxypyruvate reductase [NAD(P)H] activity"/>
    <property type="evidence" value="ECO:0007669"/>
    <property type="project" value="TreeGrafter"/>
</dbReference>
<dbReference type="Proteomes" id="UP000596977">
    <property type="component" value="Unassembled WGS sequence"/>
</dbReference>